<dbReference type="EMBL" id="QEQD01000002">
    <property type="protein sequence ID" value="RDF05291.1"/>
    <property type="molecule type" value="Genomic_DNA"/>
</dbReference>
<accession>A0A369ZII0</accession>
<sequence>MMAKSEVSFDWLEFDNLIIQIDQISCLVNLTRSSLDEVEQNALGAIENLLTRISKDLEIKQNDAGGRNEHFN</sequence>
<dbReference type="AlphaFoldDB" id="A0A369ZII0"/>
<organism evidence="1 2">
    <name type="scientific">Haemophilus parahaemolyticus</name>
    <dbReference type="NCBI Taxonomy" id="735"/>
    <lineage>
        <taxon>Bacteria</taxon>
        <taxon>Pseudomonadati</taxon>
        <taxon>Pseudomonadota</taxon>
        <taxon>Gammaproteobacteria</taxon>
        <taxon>Pasteurellales</taxon>
        <taxon>Pasteurellaceae</taxon>
        <taxon>Haemophilus</taxon>
    </lineage>
</organism>
<evidence type="ECO:0000313" key="1">
    <source>
        <dbReference type="EMBL" id="RDF05291.1"/>
    </source>
</evidence>
<comment type="caution">
    <text evidence="1">The sequence shown here is derived from an EMBL/GenBank/DDBJ whole genome shotgun (WGS) entry which is preliminary data.</text>
</comment>
<gene>
    <name evidence="1" type="ORF">DPV98_02470</name>
</gene>
<name>A0A369ZII0_HAEPH</name>
<reference evidence="1 2" key="1">
    <citation type="submission" date="2018-05" db="EMBL/GenBank/DDBJ databases">
        <title>Draft Genome Sequences for a Diverse set of 7 Haemophilus Species.</title>
        <authorList>
            <person name="Nichols M."/>
            <person name="Topaz N."/>
            <person name="Wang X."/>
            <person name="Wang X."/>
            <person name="Boxrud D."/>
        </authorList>
    </citation>
    <scope>NUCLEOTIDE SEQUENCE [LARGE SCALE GENOMIC DNA]</scope>
    <source>
        <strain evidence="1 2">C2010039593</strain>
    </source>
</reference>
<dbReference type="Proteomes" id="UP000253999">
    <property type="component" value="Unassembled WGS sequence"/>
</dbReference>
<evidence type="ECO:0000313" key="2">
    <source>
        <dbReference type="Proteomes" id="UP000253999"/>
    </source>
</evidence>
<protein>
    <submittedName>
        <fullName evidence="1">Uncharacterized protein</fullName>
    </submittedName>
</protein>
<proteinExistence type="predicted"/>